<comment type="caution">
    <text evidence="3">The sequence shown here is derived from an EMBL/GenBank/DDBJ whole genome shotgun (WGS) entry which is preliminary data.</text>
</comment>
<dbReference type="Gene3D" id="3.40.50.1820">
    <property type="entry name" value="alpha/beta hydrolase"/>
    <property type="match status" value="1"/>
</dbReference>
<dbReference type="PANTHER" id="PTHR43798:SF31">
    <property type="entry name" value="AB HYDROLASE SUPERFAMILY PROTEIN YCLE"/>
    <property type="match status" value="1"/>
</dbReference>
<dbReference type="InterPro" id="IPR029058">
    <property type="entry name" value="AB_hydrolase_fold"/>
</dbReference>
<dbReference type="Proteomes" id="UP000292580">
    <property type="component" value="Unassembled WGS sequence"/>
</dbReference>
<evidence type="ECO:0000313" key="3">
    <source>
        <dbReference type="EMBL" id="TAJ43470.1"/>
    </source>
</evidence>
<sequence length="238" mass="26065">MAPVAQRLSAAGCVLEPLLTAMTVDGQVEECVAALEEYAGGPVVLIGHSWGAWLSLIVAARSPSSVRKVICVGSGAFEEEGTDDLMRVRLERLSPEEQAETKRLLAAISDPATDDDAVLARFGALMAKADTFHPLPPDEGGRDAVPVRVNGEVHRRVWAEAREMRRNGRLLEICGQVHCPVVAVHGDYDPHPAAGVAGPLSRVIDEFRFILLENCGHCPWLEREARDRFYEILIREVR</sequence>
<evidence type="ECO:0000256" key="1">
    <source>
        <dbReference type="ARBA" id="ARBA00022801"/>
    </source>
</evidence>
<dbReference type="GO" id="GO:0016787">
    <property type="term" value="F:hydrolase activity"/>
    <property type="evidence" value="ECO:0007669"/>
    <property type="project" value="UniProtKB-KW"/>
</dbReference>
<evidence type="ECO:0000313" key="4">
    <source>
        <dbReference type="Proteomes" id="UP000292580"/>
    </source>
</evidence>
<gene>
    <name evidence="3" type="ORF">CUJ86_10800</name>
</gene>
<dbReference type="AlphaFoldDB" id="A0A483CL39"/>
<keyword evidence="4" id="KW-1185">Reference proteome</keyword>
<dbReference type="EMBL" id="PGCL01000006">
    <property type="protein sequence ID" value="TAJ43470.1"/>
    <property type="molecule type" value="Genomic_DNA"/>
</dbReference>
<reference evidence="3 4" key="1">
    <citation type="submission" date="2017-11" db="EMBL/GenBank/DDBJ databases">
        <title>Isolation and Characterization of Methanofollis Species from Methane Seep Offshore SW Taiwan.</title>
        <authorList>
            <person name="Teng N.-H."/>
            <person name="Lai M.-C."/>
            <person name="Chen S.-C."/>
        </authorList>
    </citation>
    <scope>NUCLEOTIDE SEQUENCE [LARGE SCALE GENOMIC DNA]</scope>
    <source>
        <strain evidence="3 4">FWC-SCC2</strain>
    </source>
</reference>
<dbReference type="SUPFAM" id="SSF53474">
    <property type="entry name" value="alpha/beta-Hydrolases"/>
    <property type="match status" value="1"/>
</dbReference>
<dbReference type="OrthoDB" id="131011at2157"/>
<dbReference type="InterPro" id="IPR000073">
    <property type="entry name" value="AB_hydrolase_1"/>
</dbReference>
<feature type="domain" description="AB hydrolase-1" evidence="2">
    <location>
        <begin position="26"/>
        <end position="223"/>
    </location>
</feature>
<evidence type="ECO:0000259" key="2">
    <source>
        <dbReference type="Pfam" id="PF12697"/>
    </source>
</evidence>
<name>A0A483CL39_9EURY</name>
<dbReference type="InterPro" id="IPR050266">
    <property type="entry name" value="AB_hydrolase_sf"/>
</dbReference>
<keyword evidence="1 3" id="KW-0378">Hydrolase</keyword>
<dbReference type="Pfam" id="PF12697">
    <property type="entry name" value="Abhydrolase_6"/>
    <property type="match status" value="1"/>
</dbReference>
<proteinExistence type="predicted"/>
<protein>
    <submittedName>
        <fullName evidence="3">Alpha/beta hydrolase</fullName>
    </submittedName>
</protein>
<organism evidence="3 4">
    <name type="scientific">Methanofollis fontis</name>
    <dbReference type="NCBI Taxonomy" id="2052832"/>
    <lineage>
        <taxon>Archaea</taxon>
        <taxon>Methanobacteriati</taxon>
        <taxon>Methanobacteriota</taxon>
        <taxon>Stenosarchaea group</taxon>
        <taxon>Methanomicrobia</taxon>
        <taxon>Methanomicrobiales</taxon>
        <taxon>Methanomicrobiaceae</taxon>
        <taxon>Methanofollis</taxon>
    </lineage>
</organism>
<accession>A0A483CL39</accession>
<dbReference type="PANTHER" id="PTHR43798">
    <property type="entry name" value="MONOACYLGLYCEROL LIPASE"/>
    <property type="match status" value="1"/>
</dbReference>
<dbReference type="GO" id="GO:0016020">
    <property type="term" value="C:membrane"/>
    <property type="evidence" value="ECO:0007669"/>
    <property type="project" value="TreeGrafter"/>
</dbReference>